<name>A0A392QL00_9FABA</name>
<dbReference type="Proteomes" id="UP000265520">
    <property type="component" value="Unassembled WGS sequence"/>
</dbReference>
<sequence>MSDKVGRQRLGKQSLAHSSARRERAGQAGIPKRGKGKRAGSTSEAQHEPE</sequence>
<comment type="caution">
    <text evidence="2">The sequence shown here is derived from an EMBL/GenBank/DDBJ whole genome shotgun (WGS) entry which is preliminary data.</text>
</comment>
<organism evidence="2 3">
    <name type="scientific">Trifolium medium</name>
    <dbReference type="NCBI Taxonomy" id="97028"/>
    <lineage>
        <taxon>Eukaryota</taxon>
        <taxon>Viridiplantae</taxon>
        <taxon>Streptophyta</taxon>
        <taxon>Embryophyta</taxon>
        <taxon>Tracheophyta</taxon>
        <taxon>Spermatophyta</taxon>
        <taxon>Magnoliopsida</taxon>
        <taxon>eudicotyledons</taxon>
        <taxon>Gunneridae</taxon>
        <taxon>Pentapetalae</taxon>
        <taxon>rosids</taxon>
        <taxon>fabids</taxon>
        <taxon>Fabales</taxon>
        <taxon>Fabaceae</taxon>
        <taxon>Papilionoideae</taxon>
        <taxon>50 kb inversion clade</taxon>
        <taxon>NPAAA clade</taxon>
        <taxon>Hologalegina</taxon>
        <taxon>IRL clade</taxon>
        <taxon>Trifolieae</taxon>
        <taxon>Trifolium</taxon>
    </lineage>
</organism>
<evidence type="ECO:0000313" key="3">
    <source>
        <dbReference type="Proteomes" id="UP000265520"/>
    </source>
</evidence>
<accession>A0A392QL00</accession>
<evidence type="ECO:0000256" key="1">
    <source>
        <dbReference type="SAM" id="MobiDB-lite"/>
    </source>
</evidence>
<keyword evidence="3" id="KW-1185">Reference proteome</keyword>
<dbReference type="AlphaFoldDB" id="A0A392QL00"/>
<protein>
    <submittedName>
        <fullName evidence="2">Uncharacterized protein</fullName>
    </submittedName>
</protein>
<proteinExistence type="predicted"/>
<feature type="region of interest" description="Disordered" evidence="1">
    <location>
        <begin position="1"/>
        <end position="50"/>
    </location>
</feature>
<reference evidence="2 3" key="1">
    <citation type="journal article" date="2018" name="Front. Plant Sci.">
        <title>Red Clover (Trifolium pratense) and Zigzag Clover (T. medium) - A Picture of Genomic Similarities and Differences.</title>
        <authorList>
            <person name="Dluhosova J."/>
            <person name="Istvanek J."/>
            <person name="Nedelnik J."/>
            <person name="Repkova J."/>
        </authorList>
    </citation>
    <scope>NUCLEOTIDE SEQUENCE [LARGE SCALE GENOMIC DNA]</scope>
    <source>
        <strain evidence="3">cv. 10/8</strain>
        <tissue evidence="2">Leaf</tissue>
    </source>
</reference>
<dbReference type="EMBL" id="LXQA010142129">
    <property type="protein sequence ID" value="MCI24554.1"/>
    <property type="molecule type" value="Genomic_DNA"/>
</dbReference>
<feature type="non-terminal residue" evidence="2">
    <location>
        <position position="50"/>
    </location>
</feature>
<evidence type="ECO:0000313" key="2">
    <source>
        <dbReference type="EMBL" id="MCI24554.1"/>
    </source>
</evidence>